<organism evidence="2 3">
    <name type="scientific">Pengzhenrongella sicca</name>
    <dbReference type="NCBI Taxonomy" id="2819238"/>
    <lineage>
        <taxon>Bacteria</taxon>
        <taxon>Bacillati</taxon>
        <taxon>Actinomycetota</taxon>
        <taxon>Actinomycetes</taxon>
        <taxon>Micrococcales</taxon>
        <taxon>Pengzhenrongella</taxon>
    </lineage>
</organism>
<dbReference type="Proteomes" id="UP000663937">
    <property type="component" value="Chromosome"/>
</dbReference>
<dbReference type="InterPro" id="IPR000835">
    <property type="entry name" value="HTH_MarR-typ"/>
</dbReference>
<dbReference type="AlphaFoldDB" id="A0A8A4Z9E1"/>
<name>A0A8A4Z9E1_9MICO</name>
<dbReference type="Pfam" id="PF01047">
    <property type="entry name" value="MarR"/>
    <property type="match status" value="1"/>
</dbReference>
<dbReference type="InterPro" id="IPR036390">
    <property type="entry name" value="WH_DNA-bd_sf"/>
</dbReference>
<dbReference type="InterPro" id="IPR039422">
    <property type="entry name" value="MarR/SlyA-like"/>
</dbReference>
<dbReference type="PANTHER" id="PTHR33164">
    <property type="entry name" value="TRANSCRIPTIONAL REGULATOR, MARR FAMILY"/>
    <property type="match status" value="1"/>
</dbReference>
<evidence type="ECO:0000259" key="1">
    <source>
        <dbReference type="PROSITE" id="PS50995"/>
    </source>
</evidence>
<evidence type="ECO:0000313" key="3">
    <source>
        <dbReference type="Proteomes" id="UP000663937"/>
    </source>
</evidence>
<dbReference type="SUPFAM" id="SSF46785">
    <property type="entry name" value="Winged helix' DNA-binding domain"/>
    <property type="match status" value="1"/>
</dbReference>
<dbReference type="PANTHER" id="PTHR33164:SF99">
    <property type="entry name" value="MARR FAMILY REGULATORY PROTEIN"/>
    <property type="match status" value="1"/>
</dbReference>
<dbReference type="EMBL" id="CP071868">
    <property type="protein sequence ID" value="QTE28095.1"/>
    <property type="molecule type" value="Genomic_DNA"/>
</dbReference>
<feature type="domain" description="HTH marR-type" evidence="1">
    <location>
        <begin position="7"/>
        <end position="143"/>
    </location>
</feature>
<dbReference type="PROSITE" id="PS50995">
    <property type="entry name" value="HTH_MARR_2"/>
    <property type="match status" value="1"/>
</dbReference>
<dbReference type="InterPro" id="IPR036388">
    <property type="entry name" value="WH-like_DNA-bd_sf"/>
</dbReference>
<dbReference type="RefSeq" id="WP_227422324.1">
    <property type="nucleotide sequence ID" value="NZ_CP071868.1"/>
</dbReference>
<dbReference type="GO" id="GO:0006950">
    <property type="term" value="P:response to stress"/>
    <property type="evidence" value="ECO:0007669"/>
    <property type="project" value="TreeGrafter"/>
</dbReference>
<dbReference type="GO" id="GO:0003700">
    <property type="term" value="F:DNA-binding transcription factor activity"/>
    <property type="evidence" value="ECO:0007669"/>
    <property type="project" value="InterPro"/>
</dbReference>
<dbReference type="SMART" id="SM00347">
    <property type="entry name" value="HTH_MARR"/>
    <property type="match status" value="1"/>
</dbReference>
<sequence>MDELRTHERLAVARLHALLELLPASLDRELAGSGLTSFEVTLLGALHEADAHRLRLTALAARTNATLPRLSRVVTGLERKSLVLRVACSEDGRATNAVLTTAGARAYEDVRPRYDDAARRLILAGLDDAGVASLAELSLAILLTLDPERRLAVTAGQPAGS</sequence>
<keyword evidence="3" id="KW-1185">Reference proteome</keyword>
<dbReference type="KEGG" id="psic:J4E96_11905"/>
<protein>
    <submittedName>
        <fullName evidence="2">MarR family transcriptional regulator</fullName>
    </submittedName>
</protein>
<evidence type="ECO:0000313" key="2">
    <source>
        <dbReference type="EMBL" id="QTE28095.1"/>
    </source>
</evidence>
<accession>A0A8A4Z9E1</accession>
<proteinExistence type="predicted"/>
<dbReference type="Gene3D" id="1.10.10.10">
    <property type="entry name" value="Winged helix-like DNA-binding domain superfamily/Winged helix DNA-binding domain"/>
    <property type="match status" value="1"/>
</dbReference>
<reference evidence="2" key="1">
    <citation type="submission" date="2021-03" db="EMBL/GenBank/DDBJ databases">
        <title>Pengzhenrongella sicca gen. nov., sp. nov., a new member of suborder Micrococcineae isolated from High-Arctic tundra soil.</title>
        <authorList>
            <person name="Peng F."/>
        </authorList>
    </citation>
    <scope>NUCLEOTIDE SEQUENCE</scope>
    <source>
        <strain evidence="2">LRZ-2</strain>
    </source>
</reference>
<gene>
    <name evidence="2" type="ORF">J4E96_11905</name>
</gene>